<dbReference type="EMBL" id="CAJZBQ010000002">
    <property type="protein sequence ID" value="CAG9310231.1"/>
    <property type="molecule type" value="Genomic_DNA"/>
</dbReference>
<evidence type="ECO:0000256" key="1">
    <source>
        <dbReference type="SAM" id="Phobius"/>
    </source>
</evidence>
<organism evidence="2 3">
    <name type="scientific">Blepharisma stoltei</name>
    <dbReference type="NCBI Taxonomy" id="1481888"/>
    <lineage>
        <taxon>Eukaryota</taxon>
        <taxon>Sar</taxon>
        <taxon>Alveolata</taxon>
        <taxon>Ciliophora</taxon>
        <taxon>Postciliodesmatophora</taxon>
        <taxon>Heterotrichea</taxon>
        <taxon>Heterotrichida</taxon>
        <taxon>Blepharismidae</taxon>
        <taxon>Blepharisma</taxon>
    </lineage>
</organism>
<proteinExistence type="predicted"/>
<accession>A0AAU9I708</accession>
<keyword evidence="1" id="KW-0472">Membrane</keyword>
<keyword evidence="3" id="KW-1185">Reference proteome</keyword>
<sequence length="77" mass="8736">MNTIKAVILGIPSRQLETVFAFISSADYGVLSKEDSNKMQKILKNYKMLRFASLPISLWAGYFIPIPVDLTHPCFQE</sequence>
<keyword evidence="1" id="KW-1133">Transmembrane helix</keyword>
<gene>
    <name evidence="2" type="ORF">BSTOLATCC_MIC1085</name>
</gene>
<name>A0AAU9I708_9CILI</name>
<reference evidence="2" key="1">
    <citation type="submission" date="2021-09" db="EMBL/GenBank/DDBJ databases">
        <authorList>
            <consortium name="AG Swart"/>
            <person name="Singh M."/>
            <person name="Singh A."/>
            <person name="Seah K."/>
            <person name="Emmerich C."/>
        </authorList>
    </citation>
    <scope>NUCLEOTIDE SEQUENCE</scope>
    <source>
        <strain evidence="2">ATCC30299</strain>
    </source>
</reference>
<feature type="transmembrane region" description="Helical" evidence="1">
    <location>
        <begin position="48"/>
        <end position="68"/>
    </location>
</feature>
<evidence type="ECO:0000313" key="3">
    <source>
        <dbReference type="Proteomes" id="UP001162131"/>
    </source>
</evidence>
<evidence type="ECO:0000313" key="2">
    <source>
        <dbReference type="EMBL" id="CAG9310231.1"/>
    </source>
</evidence>
<keyword evidence="1" id="KW-0812">Transmembrane</keyword>
<dbReference type="Proteomes" id="UP001162131">
    <property type="component" value="Unassembled WGS sequence"/>
</dbReference>
<protein>
    <submittedName>
        <fullName evidence="2">Uncharacterized protein</fullName>
    </submittedName>
</protein>
<dbReference type="AlphaFoldDB" id="A0AAU9I708"/>
<comment type="caution">
    <text evidence="2">The sequence shown here is derived from an EMBL/GenBank/DDBJ whole genome shotgun (WGS) entry which is preliminary data.</text>
</comment>